<name>A0A8J5JDE8_HOMAM</name>
<dbReference type="AlphaFoldDB" id="A0A8J5JDE8"/>
<sequence>MEVNCQYYDTHRPVTITPVTVTLIVTDTITHTLRETTTSDVWITDQTTVTETLTATTTDWSFVPSHPSTKTSVIKITTTPVSLVTATSIVYPQRTMVSEFTSFFTTTNVVELWQSITHVSVMHQVHTVPVVSTQELVQEIVSSLTEFVTVTITSATRYGNN</sequence>
<gene>
    <name evidence="1" type="ORF">Hamer_G015586</name>
</gene>
<dbReference type="EMBL" id="JAHLQT010043233">
    <property type="protein sequence ID" value="KAG7154994.1"/>
    <property type="molecule type" value="Genomic_DNA"/>
</dbReference>
<evidence type="ECO:0000313" key="1">
    <source>
        <dbReference type="EMBL" id="KAG7154994.1"/>
    </source>
</evidence>
<proteinExistence type="predicted"/>
<accession>A0A8J5JDE8</accession>
<protein>
    <submittedName>
        <fullName evidence="1">Uncharacterized protein</fullName>
    </submittedName>
</protein>
<reference evidence="1" key="1">
    <citation type="journal article" date="2021" name="Sci. Adv.">
        <title>The American lobster genome reveals insights on longevity, neural, and immune adaptations.</title>
        <authorList>
            <person name="Polinski J.M."/>
            <person name="Zimin A.V."/>
            <person name="Clark K.F."/>
            <person name="Kohn A.B."/>
            <person name="Sadowski N."/>
            <person name="Timp W."/>
            <person name="Ptitsyn A."/>
            <person name="Khanna P."/>
            <person name="Romanova D.Y."/>
            <person name="Williams P."/>
            <person name="Greenwood S.J."/>
            <person name="Moroz L.L."/>
            <person name="Walt D.R."/>
            <person name="Bodnar A.G."/>
        </authorList>
    </citation>
    <scope>NUCLEOTIDE SEQUENCE</scope>
    <source>
        <strain evidence="1">GMGI-L3</strain>
    </source>
</reference>
<dbReference type="Proteomes" id="UP000747542">
    <property type="component" value="Unassembled WGS sequence"/>
</dbReference>
<evidence type="ECO:0000313" key="2">
    <source>
        <dbReference type="Proteomes" id="UP000747542"/>
    </source>
</evidence>
<keyword evidence="2" id="KW-1185">Reference proteome</keyword>
<comment type="caution">
    <text evidence="1">The sequence shown here is derived from an EMBL/GenBank/DDBJ whole genome shotgun (WGS) entry which is preliminary data.</text>
</comment>
<organism evidence="1 2">
    <name type="scientific">Homarus americanus</name>
    <name type="common">American lobster</name>
    <dbReference type="NCBI Taxonomy" id="6706"/>
    <lineage>
        <taxon>Eukaryota</taxon>
        <taxon>Metazoa</taxon>
        <taxon>Ecdysozoa</taxon>
        <taxon>Arthropoda</taxon>
        <taxon>Crustacea</taxon>
        <taxon>Multicrustacea</taxon>
        <taxon>Malacostraca</taxon>
        <taxon>Eumalacostraca</taxon>
        <taxon>Eucarida</taxon>
        <taxon>Decapoda</taxon>
        <taxon>Pleocyemata</taxon>
        <taxon>Astacidea</taxon>
        <taxon>Nephropoidea</taxon>
        <taxon>Nephropidae</taxon>
        <taxon>Homarus</taxon>
    </lineage>
</organism>